<dbReference type="AlphaFoldDB" id="A0A077MCD5"/>
<feature type="compositionally biased region" description="Basic residues" evidence="1">
    <location>
        <begin position="79"/>
        <end position="88"/>
    </location>
</feature>
<name>A0A077MCD5_9MICO</name>
<proteinExistence type="predicted"/>
<evidence type="ECO:0000313" key="3">
    <source>
        <dbReference type="Proteomes" id="UP000035720"/>
    </source>
</evidence>
<organism evidence="2 3">
    <name type="scientific">Nostocoides jenkinsii Ben 74</name>
    <dbReference type="NCBI Taxonomy" id="1193518"/>
    <lineage>
        <taxon>Bacteria</taxon>
        <taxon>Bacillati</taxon>
        <taxon>Actinomycetota</taxon>
        <taxon>Actinomycetes</taxon>
        <taxon>Micrococcales</taxon>
        <taxon>Intrasporangiaceae</taxon>
        <taxon>Nostocoides</taxon>
    </lineage>
</organism>
<gene>
    <name evidence="2" type="ORF">BN13_670009</name>
</gene>
<evidence type="ECO:0000256" key="1">
    <source>
        <dbReference type="SAM" id="MobiDB-lite"/>
    </source>
</evidence>
<dbReference type="STRING" id="1193518.BN13_670009"/>
<accession>A0A077MCD5</accession>
<comment type="caution">
    <text evidence="2">The sequence shown here is derived from an EMBL/GenBank/DDBJ whole genome shotgun (WGS) entry which is preliminary data.</text>
</comment>
<protein>
    <submittedName>
        <fullName evidence="2">Uncharacterized protein</fullName>
    </submittedName>
</protein>
<feature type="region of interest" description="Disordered" evidence="1">
    <location>
        <begin position="29"/>
        <end position="94"/>
    </location>
</feature>
<dbReference type="Proteomes" id="UP000035720">
    <property type="component" value="Unassembled WGS sequence"/>
</dbReference>
<feature type="compositionally biased region" description="Low complexity" evidence="1">
    <location>
        <begin position="46"/>
        <end position="75"/>
    </location>
</feature>
<reference evidence="2 3" key="1">
    <citation type="journal article" date="2013" name="ISME J.">
        <title>A metabolic model for members of the genus Tetrasphaera involved in enhanced biological phosphorus removal.</title>
        <authorList>
            <person name="Kristiansen R."/>
            <person name="Nguyen H.T.T."/>
            <person name="Saunders A.M."/>
            <person name="Nielsen J.L."/>
            <person name="Wimmer R."/>
            <person name="Le V.Q."/>
            <person name="McIlroy S.J."/>
            <person name="Petrovski S."/>
            <person name="Seviour R.J."/>
            <person name="Calteau A."/>
            <person name="Nielsen K.L."/>
            <person name="Nielsen P.H."/>
        </authorList>
    </citation>
    <scope>NUCLEOTIDE SEQUENCE [LARGE SCALE GENOMIC DNA]</scope>
    <source>
        <strain evidence="2 3">Ben 74</strain>
    </source>
</reference>
<keyword evidence="3" id="KW-1185">Reference proteome</keyword>
<sequence>MLTGVLADAERLRARDLPVHGGRTLAYVYDSGLPRPMRPVGRRSRSSAARTVSTRPRSRASSPWSRTSWPSPATSCTARRPRSARRPRAAPSRS</sequence>
<evidence type="ECO:0000313" key="2">
    <source>
        <dbReference type="EMBL" id="CCI54279.1"/>
    </source>
</evidence>
<dbReference type="EMBL" id="CAJC01000180">
    <property type="protein sequence ID" value="CCI54279.1"/>
    <property type="molecule type" value="Genomic_DNA"/>
</dbReference>